<evidence type="ECO:0000313" key="7">
    <source>
        <dbReference type="Proteomes" id="UP000017836"/>
    </source>
</evidence>
<accession>W1PS13</accession>
<keyword evidence="2 4" id="KW-0863">Zinc-finger</keyword>
<dbReference type="Pfam" id="PF04434">
    <property type="entry name" value="SWIM"/>
    <property type="match status" value="1"/>
</dbReference>
<organism evidence="6 7">
    <name type="scientific">Amborella trichopoda</name>
    <dbReference type="NCBI Taxonomy" id="13333"/>
    <lineage>
        <taxon>Eukaryota</taxon>
        <taxon>Viridiplantae</taxon>
        <taxon>Streptophyta</taxon>
        <taxon>Embryophyta</taxon>
        <taxon>Tracheophyta</taxon>
        <taxon>Spermatophyta</taxon>
        <taxon>Magnoliopsida</taxon>
        <taxon>Amborellales</taxon>
        <taxon>Amborellaceae</taxon>
        <taxon>Amborella</taxon>
    </lineage>
</organism>
<dbReference type="InterPro" id="IPR006564">
    <property type="entry name" value="Znf_PMZ"/>
</dbReference>
<evidence type="ECO:0000256" key="4">
    <source>
        <dbReference type="PROSITE-ProRule" id="PRU00325"/>
    </source>
</evidence>
<gene>
    <name evidence="6" type="ORF">AMTR_s00028p00186520</name>
</gene>
<dbReference type="eggNOG" id="ENOG502QR4U">
    <property type="taxonomic scope" value="Eukaryota"/>
</dbReference>
<dbReference type="AlphaFoldDB" id="W1PS13"/>
<reference evidence="7" key="1">
    <citation type="journal article" date="2013" name="Science">
        <title>The Amborella genome and the evolution of flowering plants.</title>
        <authorList>
            <consortium name="Amborella Genome Project"/>
        </authorList>
    </citation>
    <scope>NUCLEOTIDE SEQUENCE [LARGE SCALE GENOMIC DNA]</scope>
</reference>
<dbReference type="Proteomes" id="UP000017836">
    <property type="component" value="Unassembled WGS sequence"/>
</dbReference>
<keyword evidence="7" id="KW-1185">Reference proteome</keyword>
<evidence type="ECO:0000256" key="1">
    <source>
        <dbReference type="ARBA" id="ARBA00022723"/>
    </source>
</evidence>
<dbReference type="PANTHER" id="PTHR31973:SF188">
    <property type="entry name" value="POLYPROTEIN, PUTATIVE-RELATED"/>
    <property type="match status" value="1"/>
</dbReference>
<dbReference type="OrthoDB" id="1415978at2759"/>
<proteinExistence type="predicted"/>
<protein>
    <recommendedName>
        <fullName evidence="5">SWIM-type domain-containing protein</fullName>
    </recommendedName>
</protein>
<evidence type="ECO:0000256" key="2">
    <source>
        <dbReference type="ARBA" id="ARBA00022771"/>
    </source>
</evidence>
<dbReference type="PROSITE" id="PS50966">
    <property type="entry name" value="ZF_SWIM"/>
    <property type="match status" value="1"/>
</dbReference>
<dbReference type="HOGENOM" id="CLU_055196_2_1_1"/>
<keyword evidence="1" id="KW-0479">Metal-binding</keyword>
<dbReference type="EMBL" id="KI392812">
    <property type="protein sequence ID" value="ERN10629.1"/>
    <property type="molecule type" value="Genomic_DNA"/>
</dbReference>
<dbReference type="OMA" id="KYWANTH"/>
<evidence type="ECO:0000256" key="3">
    <source>
        <dbReference type="ARBA" id="ARBA00022833"/>
    </source>
</evidence>
<sequence>MKYLVDNFKKANSNSTLTKLYWKAICTLYISDFDEYMAKIKSANTRAYDWMMLQHPKYWANTHFKGCRYNHLTSNISESFNQCIFQAREKPLIKLLEILRVKLMGEFSNKMTRSLEWSDVLIPKTQKVIDLRRDKPRFFHADTWAHDGMYEINADKKYALNLEIHTCSCRVWQVGELSCSHAIAVIDHRHEDVINFCGIYFIVQMYRRTYSLPFNKMPNVLELPEIVYTTVMLSAVRRTAGRPKKHRRQTKYKEIKRLKCS</sequence>
<dbReference type="SMART" id="SM00575">
    <property type="entry name" value="ZnF_PMZ"/>
    <property type="match status" value="1"/>
</dbReference>
<evidence type="ECO:0000259" key="5">
    <source>
        <dbReference type="PROSITE" id="PS50966"/>
    </source>
</evidence>
<keyword evidence="3" id="KW-0862">Zinc</keyword>
<feature type="domain" description="SWIM-type" evidence="5">
    <location>
        <begin position="158"/>
        <end position="190"/>
    </location>
</feature>
<dbReference type="GO" id="GO:0008270">
    <property type="term" value="F:zinc ion binding"/>
    <property type="evidence" value="ECO:0007669"/>
    <property type="project" value="UniProtKB-KW"/>
</dbReference>
<evidence type="ECO:0000313" key="6">
    <source>
        <dbReference type="EMBL" id="ERN10629.1"/>
    </source>
</evidence>
<dbReference type="InterPro" id="IPR007527">
    <property type="entry name" value="Znf_SWIM"/>
</dbReference>
<name>W1PS13_AMBTC</name>
<dbReference type="PANTHER" id="PTHR31973">
    <property type="entry name" value="POLYPROTEIN, PUTATIVE-RELATED"/>
    <property type="match status" value="1"/>
</dbReference>
<dbReference type="KEGG" id="atr:18438809"/>
<dbReference type="Gramene" id="ERN10629">
    <property type="protein sequence ID" value="ERN10629"/>
    <property type="gene ID" value="AMTR_s00028p00186520"/>
</dbReference>